<evidence type="ECO:0000313" key="2">
    <source>
        <dbReference type="EMBL" id="SEO73032.1"/>
    </source>
</evidence>
<gene>
    <name evidence="2" type="ORF">SAMN05192574_111156</name>
</gene>
<dbReference type="PROSITE" id="PS50995">
    <property type="entry name" value="HTH_MARR_2"/>
    <property type="match status" value="1"/>
</dbReference>
<dbReference type="Gene3D" id="1.10.10.10">
    <property type="entry name" value="Winged helix-like DNA-binding domain superfamily/Winged helix DNA-binding domain"/>
    <property type="match status" value="1"/>
</dbReference>
<dbReference type="AlphaFoldDB" id="A0A1H8S366"/>
<dbReference type="GO" id="GO:0003677">
    <property type="term" value="F:DNA binding"/>
    <property type="evidence" value="ECO:0007669"/>
    <property type="project" value="UniProtKB-KW"/>
</dbReference>
<dbReference type="SUPFAM" id="SSF46785">
    <property type="entry name" value="Winged helix' DNA-binding domain"/>
    <property type="match status" value="1"/>
</dbReference>
<dbReference type="InterPro" id="IPR036390">
    <property type="entry name" value="WH_DNA-bd_sf"/>
</dbReference>
<sequence>MDIQQHIQEIRTFNRFYTDLIGLLDKHLLNSEYSLAEARILYEIFTAKQLSASDIIYRLSIDKGYLSRILKKFEKEDLIVRKPSEEDARVSMLSLTDAGLKVFFGLNEASEKQILALISPMSIEQLDELVKHMMAITGLLEKQSR</sequence>
<dbReference type="InterPro" id="IPR039422">
    <property type="entry name" value="MarR/SlyA-like"/>
</dbReference>
<dbReference type="PANTHER" id="PTHR33164">
    <property type="entry name" value="TRANSCRIPTIONAL REGULATOR, MARR FAMILY"/>
    <property type="match status" value="1"/>
</dbReference>
<dbReference type="GO" id="GO:0006950">
    <property type="term" value="P:response to stress"/>
    <property type="evidence" value="ECO:0007669"/>
    <property type="project" value="TreeGrafter"/>
</dbReference>
<evidence type="ECO:0000259" key="1">
    <source>
        <dbReference type="PROSITE" id="PS50995"/>
    </source>
</evidence>
<reference evidence="3" key="1">
    <citation type="submission" date="2016-10" db="EMBL/GenBank/DDBJ databases">
        <authorList>
            <person name="Varghese N."/>
            <person name="Submissions S."/>
        </authorList>
    </citation>
    <scope>NUCLEOTIDE SEQUENCE [LARGE SCALE GENOMIC DNA]</scope>
    <source>
        <strain evidence="3">Gh-48</strain>
    </source>
</reference>
<dbReference type="Proteomes" id="UP000198942">
    <property type="component" value="Unassembled WGS sequence"/>
</dbReference>
<dbReference type="InterPro" id="IPR000835">
    <property type="entry name" value="HTH_MarR-typ"/>
</dbReference>
<protein>
    <submittedName>
        <fullName evidence="2">DNA-binding transcriptional regulator, MarR family</fullName>
    </submittedName>
</protein>
<dbReference type="PANTHER" id="PTHR33164:SF43">
    <property type="entry name" value="HTH-TYPE TRANSCRIPTIONAL REPRESSOR YETL"/>
    <property type="match status" value="1"/>
</dbReference>
<dbReference type="OrthoDB" id="5419426at2"/>
<keyword evidence="2" id="KW-0238">DNA-binding</keyword>
<evidence type="ECO:0000313" key="3">
    <source>
        <dbReference type="Proteomes" id="UP000198942"/>
    </source>
</evidence>
<organism evidence="2 3">
    <name type="scientific">Mucilaginibacter gossypiicola</name>
    <dbReference type="NCBI Taxonomy" id="551995"/>
    <lineage>
        <taxon>Bacteria</taxon>
        <taxon>Pseudomonadati</taxon>
        <taxon>Bacteroidota</taxon>
        <taxon>Sphingobacteriia</taxon>
        <taxon>Sphingobacteriales</taxon>
        <taxon>Sphingobacteriaceae</taxon>
        <taxon>Mucilaginibacter</taxon>
    </lineage>
</organism>
<dbReference type="STRING" id="551995.SAMN05192574_111156"/>
<dbReference type="InterPro" id="IPR036388">
    <property type="entry name" value="WH-like_DNA-bd_sf"/>
</dbReference>
<dbReference type="EMBL" id="FOCL01000011">
    <property type="protein sequence ID" value="SEO73032.1"/>
    <property type="molecule type" value="Genomic_DNA"/>
</dbReference>
<accession>A0A1H8S366</accession>
<name>A0A1H8S366_9SPHI</name>
<feature type="domain" description="HTH marR-type" evidence="1">
    <location>
        <begin position="1"/>
        <end position="135"/>
    </location>
</feature>
<dbReference type="GO" id="GO:0003700">
    <property type="term" value="F:DNA-binding transcription factor activity"/>
    <property type="evidence" value="ECO:0007669"/>
    <property type="project" value="InterPro"/>
</dbReference>
<keyword evidence="3" id="KW-1185">Reference proteome</keyword>
<dbReference type="Pfam" id="PF01047">
    <property type="entry name" value="MarR"/>
    <property type="match status" value="1"/>
</dbReference>
<proteinExistence type="predicted"/>
<dbReference type="RefSeq" id="WP_091218303.1">
    <property type="nucleotide sequence ID" value="NZ_FOCL01000011.1"/>
</dbReference>
<dbReference type="SMART" id="SM00347">
    <property type="entry name" value="HTH_MARR"/>
    <property type="match status" value="1"/>
</dbReference>